<name>D5K8B5_PSEAI</name>
<dbReference type="EMBL" id="GU475048">
    <property type="protein sequence ID" value="ADD91756.1"/>
    <property type="molecule type" value="Genomic_DNA"/>
</dbReference>
<feature type="non-terminal residue" evidence="2">
    <location>
        <position position="1"/>
    </location>
</feature>
<dbReference type="AlphaFoldDB" id="D5K8B5"/>
<feature type="chain" id="PRO_5003073767" evidence="1">
    <location>
        <begin position="29"/>
        <end position="65"/>
    </location>
</feature>
<proteinExistence type="predicted"/>
<organism evidence="2">
    <name type="scientific">Pseudomonas aeruginosa</name>
    <dbReference type="NCBI Taxonomy" id="287"/>
    <lineage>
        <taxon>Bacteria</taxon>
        <taxon>Pseudomonadati</taxon>
        <taxon>Pseudomonadota</taxon>
        <taxon>Gammaproteobacteria</taxon>
        <taxon>Pseudomonadales</taxon>
        <taxon>Pseudomonadaceae</taxon>
        <taxon>Pseudomonas</taxon>
    </lineage>
</organism>
<reference evidence="2" key="1">
    <citation type="journal article" date="2010" name="Microbiology">
        <title>Acquisition of multidrug resistance transposon Tn6061 and IS6100-mediated large chromosomal inversions in Pseudomonas aeruginosa clinical isolates.</title>
        <authorList>
            <person name="Coyne S."/>
            <person name="Courvalin P."/>
            <person name="Galimand M."/>
        </authorList>
    </citation>
    <scope>NUCLEOTIDE SEQUENCE</scope>
    <source>
        <strain evidence="2">BM4492</strain>
    </source>
</reference>
<protein>
    <submittedName>
        <fullName evidence="2">Uncharacterized protein</fullName>
    </submittedName>
</protein>
<accession>D5K8B5</accession>
<feature type="signal peptide" evidence="1">
    <location>
        <begin position="1"/>
        <end position="28"/>
    </location>
</feature>
<sequence length="65" mass="6966">RRPAMNRQILAAAILSLFSLAFSQAGFAEESSLMTNRMVDANQQAIEHQQELSASAAQAGARSDS</sequence>
<evidence type="ECO:0000313" key="2">
    <source>
        <dbReference type="EMBL" id="ADD91756.1"/>
    </source>
</evidence>
<keyword evidence="1" id="KW-0732">Signal</keyword>
<evidence type="ECO:0000256" key="1">
    <source>
        <dbReference type="SAM" id="SignalP"/>
    </source>
</evidence>